<name>A0A840NBY2_9BRAD</name>
<protein>
    <submittedName>
        <fullName evidence="2">Uncharacterized protein</fullName>
    </submittedName>
</protein>
<dbReference type="EMBL" id="JACHIJ010000006">
    <property type="protein sequence ID" value="MBB5054186.1"/>
    <property type="molecule type" value="Genomic_DNA"/>
</dbReference>
<evidence type="ECO:0000313" key="3">
    <source>
        <dbReference type="Proteomes" id="UP000521227"/>
    </source>
</evidence>
<feature type="region of interest" description="Disordered" evidence="1">
    <location>
        <begin position="56"/>
        <end position="77"/>
    </location>
</feature>
<proteinExistence type="predicted"/>
<accession>A0A840NBY2</accession>
<feature type="compositionally biased region" description="Basic residues" evidence="1">
    <location>
        <begin position="56"/>
        <end position="71"/>
    </location>
</feature>
<dbReference type="Proteomes" id="UP000521227">
    <property type="component" value="Unassembled WGS sequence"/>
</dbReference>
<sequence>MRWPLRRSSPECRKAHRVTTAPEADGERRVLSRLGRPPTRWEPGPALAIVVPARGKGRVGGKREPGKRRKPGAFAGGATHDAVPTIACGTPDVSGATVVTTLVCFLPLHTGLRMRRASGVPRALNSRAERSEFGRPRAVITTGVITRVREGSRDAPGECEILEALPSAYEKSILPAPFS</sequence>
<organism evidence="2 3">
    <name type="scientific">Afipia massiliensis</name>
    <dbReference type="NCBI Taxonomy" id="211460"/>
    <lineage>
        <taxon>Bacteria</taxon>
        <taxon>Pseudomonadati</taxon>
        <taxon>Pseudomonadota</taxon>
        <taxon>Alphaproteobacteria</taxon>
        <taxon>Hyphomicrobiales</taxon>
        <taxon>Nitrobacteraceae</taxon>
        <taxon>Afipia</taxon>
    </lineage>
</organism>
<feature type="region of interest" description="Disordered" evidence="1">
    <location>
        <begin position="1"/>
        <end position="44"/>
    </location>
</feature>
<evidence type="ECO:0000256" key="1">
    <source>
        <dbReference type="SAM" id="MobiDB-lite"/>
    </source>
</evidence>
<dbReference type="AlphaFoldDB" id="A0A840NBY2"/>
<evidence type="ECO:0000313" key="2">
    <source>
        <dbReference type="EMBL" id="MBB5054186.1"/>
    </source>
</evidence>
<comment type="caution">
    <text evidence="2">The sequence shown here is derived from an EMBL/GenBank/DDBJ whole genome shotgun (WGS) entry which is preliminary data.</text>
</comment>
<gene>
    <name evidence="2" type="ORF">HNQ36_004188</name>
</gene>
<reference evidence="2 3" key="1">
    <citation type="submission" date="2020-08" db="EMBL/GenBank/DDBJ databases">
        <title>Genomic Encyclopedia of Type Strains, Phase IV (KMG-IV): sequencing the most valuable type-strain genomes for metagenomic binning, comparative biology and taxonomic classification.</title>
        <authorList>
            <person name="Goeker M."/>
        </authorList>
    </citation>
    <scope>NUCLEOTIDE SEQUENCE [LARGE SCALE GENOMIC DNA]</scope>
    <source>
        <strain evidence="2 3">DSM 17498</strain>
    </source>
</reference>